<evidence type="ECO:0000313" key="3">
    <source>
        <dbReference type="EMBL" id="JAG26457.1"/>
    </source>
</evidence>
<protein>
    <recommendedName>
        <fullName evidence="2">HTH psq-type domain-containing protein</fullName>
    </recommendedName>
</protein>
<accession>A0A0A9Y063</accession>
<feature type="domain" description="HTH psq-type" evidence="2">
    <location>
        <begin position="16"/>
        <end position="56"/>
    </location>
</feature>
<feature type="region of interest" description="Disordered" evidence="1">
    <location>
        <begin position="81"/>
        <end position="103"/>
    </location>
</feature>
<organism evidence="3">
    <name type="scientific">Lygus hesperus</name>
    <name type="common">Western plant bug</name>
    <dbReference type="NCBI Taxonomy" id="30085"/>
    <lineage>
        <taxon>Eukaryota</taxon>
        <taxon>Metazoa</taxon>
        <taxon>Ecdysozoa</taxon>
        <taxon>Arthropoda</taxon>
        <taxon>Hexapoda</taxon>
        <taxon>Insecta</taxon>
        <taxon>Pterygota</taxon>
        <taxon>Neoptera</taxon>
        <taxon>Paraneoptera</taxon>
        <taxon>Hemiptera</taxon>
        <taxon>Heteroptera</taxon>
        <taxon>Panheteroptera</taxon>
        <taxon>Cimicomorpha</taxon>
        <taxon>Miridae</taxon>
        <taxon>Mirini</taxon>
        <taxon>Lygus</taxon>
    </lineage>
</organism>
<dbReference type="EMBL" id="GBHO01017147">
    <property type="protein sequence ID" value="JAG26457.1"/>
    <property type="molecule type" value="Transcribed_RNA"/>
</dbReference>
<dbReference type="Pfam" id="PF05225">
    <property type="entry name" value="HTH_psq"/>
    <property type="match status" value="1"/>
</dbReference>
<reference evidence="3" key="2">
    <citation type="submission" date="2014-07" db="EMBL/GenBank/DDBJ databases">
        <authorList>
            <person name="Hull J."/>
        </authorList>
    </citation>
    <scope>NUCLEOTIDE SEQUENCE</scope>
</reference>
<dbReference type="AlphaFoldDB" id="A0A0A9Y063"/>
<sequence length="247" mass="27788">MVRNYKRKTNRGLVEPEDVMKAVRAVRIDRVSLRQAAKAISISYGSLMRYVRKIPDSEVYDRSFTKPSCTVGYSRKPRHELSSIAGSSVEPNQLSSGPDGPRLENLSEHRVHEDAQEIKTESSTIPVMIKTEDFSESETEVLSVECDLLDMEDPEKHSEGRRDSPEMAARTFDDGLGMGTSSQSEEKLPWKFQDEYEVAGWVIGTKLRSLHPIQRALAEKLIYDVLSKAVLEDLNPHTSITDTTSNS</sequence>
<dbReference type="InterPro" id="IPR007889">
    <property type="entry name" value="HTH_Psq"/>
</dbReference>
<reference evidence="3" key="1">
    <citation type="journal article" date="2014" name="PLoS ONE">
        <title>Transcriptome-Based Identification of ABC Transporters in the Western Tarnished Plant Bug Lygus hesperus.</title>
        <authorList>
            <person name="Hull J.J."/>
            <person name="Chaney K."/>
            <person name="Geib S.M."/>
            <person name="Fabrick J.A."/>
            <person name="Brent C.S."/>
            <person name="Walsh D."/>
            <person name="Lavine L.C."/>
        </authorList>
    </citation>
    <scope>NUCLEOTIDE SEQUENCE</scope>
</reference>
<evidence type="ECO:0000256" key="1">
    <source>
        <dbReference type="SAM" id="MobiDB-lite"/>
    </source>
</evidence>
<evidence type="ECO:0000259" key="2">
    <source>
        <dbReference type="Pfam" id="PF05225"/>
    </source>
</evidence>
<name>A0A0A9Y063_LYGHE</name>
<gene>
    <name evidence="3" type="ORF">CM83_30239</name>
</gene>
<feature type="compositionally biased region" description="Polar residues" evidence="1">
    <location>
        <begin position="84"/>
        <end position="96"/>
    </location>
</feature>
<dbReference type="GO" id="GO:0003677">
    <property type="term" value="F:DNA binding"/>
    <property type="evidence" value="ECO:0007669"/>
    <property type="project" value="InterPro"/>
</dbReference>
<proteinExistence type="predicted"/>